<sequence length="185" mass="20749">MGVLRQIIEQGRGFVEEQRQVVLDAGRGNPAAQILKDRAATEVDVETLAEARLEAGHRVFLQRKLAGRQQLDRLDLVNGALVFRIEGAQGFDLIVEQVDAIRQFAAHREQVDQRAAYGELAVLIDRVDVAIATGFEARTHLFNVELLADIQYQTAAEQELGRRQAMQCRGNRHHQHAVGQLRQPI</sequence>
<evidence type="ECO:0000313" key="1">
    <source>
        <dbReference type="EMBL" id="VVN39764.1"/>
    </source>
</evidence>
<name>A0A5E6XG67_PSEFL</name>
<dbReference type="AlphaFoldDB" id="A0A5E6XG67"/>
<reference evidence="1 2" key="1">
    <citation type="submission" date="2019-09" db="EMBL/GenBank/DDBJ databases">
        <authorList>
            <person name="Chandra G."/>
            <person name="Truman W A."/>
        </authorList>
    </citation>
    <scope>NUCLEOTIDE SEQUENCE [LARGE SCALE GENOMIC DNA]</scope>
    <source>
        <strain evidence="1">PS624</strain>
    </source>
</reference>
<accession>A0A5E6XG67</accession>
<gene>
    <name evidence="1" type="ORF">PS624_05329</name>
</gene>
<dbReference type="Proteomes" id="UP000326241">
    <property type="component" value="Unassembled WGS sequence"/>
</dbReference>
<evidence type="ECO:0000313" key="2">
    <source>
        <dbReference type="Proteomes" id="UP000326241"/>
    </source>
</evidence>
<dbReference type="EMBL" id="CABVGZ010000088">
    <property type="protein sequence ID" value="VVN39764.1"/>
    <property type="molecule type" value="Genomic_DNA"/>
</dbReference>
<organism evidence="1 2">
    <name type="scientific">Pseudomonas fluorescens</name>
    <dbReference type="NCBI Taxonomy" id="294"/>
    <lineage>
        <taxon>Bacteria</taxon>
        <taxon>Pseudomonadati</taxon>
        <taxon>Pseudomonadota</taxon>
        <taxon>Gammaproteobacteria</taxon>
        <taxon>Pseudomonadales</taxon>
        <taxon>Pseudomonadaceae</taxon>
        <taxon>Pseudomonas</taxon>
    </lineage>
</organism>
<proteinExistence type="predicted"/>
<protein>
    <submittedName>
        <fullName evidence="1">Uncharacterized protein</fullName>
    </submittedName>
</protein>